<feature type="domain" description="HTH araC/xylS-type" evidence="4">
    <location>
        <begin position="218"/>
        <end position="319"/>
    </location>
</feature>
<dbReference type="PANTHER" id="PTHR46796:SF6">
    <property type="entry name" value="ARAC SUBFAMILY"/>
    <property type="match status" value="1"/>
</dbReference>
<dbReference type="Pfam" id="PF12833">
    <property type="entry name" value="HTH_18"/>
    <property type="match status" value="1"/>
</dbReference>
<gene>
    <name evidence="5" type="ORF">D8771_04815</name>
</gene>
<dbReference type="Pfam" id="PF14525">
    <property type="entry name" value="AraC_binding_2"/>
    <property type="match status" value="1"/>
</dbReference>
<dbReference type="InterPro" id="IPR009057">
    <property type="entry name" value="Homeodomain-like_sf"/>
</dbReference>
<keyword evidence="1" id="KW-0805">Transcription regulation</keyword>
<name>A0A8H1LLI2_9ACTN</name>
<evidence type="ECO:0000256" key="2">
    <source>
        <dbReference type="ARBA" id="ARBA00023125"/>
    </source>
</evidence>
<proteinExistence type="predicted"/>
<keyword evidence="2" id="KW-0238">DNA-binding</keyword>
<keyword evidence="3" id="KW-0804">Transcription</keyword>
<evidence type="ECO:0000256" key="3">
    <source>
        <dbReference type="ARBA" id="ARBA00023163"/>
    </source>
</evidence>
<sequence length="329" mass="35973">MGTSGECVDIAVDEVDQWAEITALALVTTQIKARPGQPFAARLRTMRLGASQLSELSYGPLLSQRTPRLIRQSDPELFQVAVIASGRQRIEQAGNATVLRGGEMVLYDSSRPFRSQVENCPGGSMARGVLFQFPKAGLPFSPHEMDRLLAVPLNTRRGAGRLLAQFLATAAGEYAACTAFEAARLGTTAIDLVTTALGHHLGREDQVPADARRQALYRGITAFIEDHMGDPALSADGIAAAHHISVRSLHRLFQQHGTTVASWIRRQRLERCRRELADARLGSRPIHAIAAKWGFPRPADFTRSFRSTYGITPSDYRGMFLDGVTGTPR</sequence>
<organism evidence="5 6">
    <name type="scientific">Streptomyces albus</name>
    <dbReference type="NCBI Taxonomy" id="1888"/>
    <lineage>
        <taxon>Bacteria</taxon>
        <taxon>Bacillati</taxon>
        <taxon>Actinomycetota</taxon>
        <taxon>Actinomycetes</taxon>
        <taxon>Kitasatosporales</taxon>
        <taxon>Streptomycetaceae</taxon>
        <taxon>Streptomyces</taxon>
    </lineage>
</organism>
<dbReference type="GO" id="GO:0003700">
    <property type="term" value="F:DNA-binding transcription factor activity"/>
    <property type="evidence" value="ECO:0007669"/>
    <property type="project" value="InterPro"/>
</dbReference>
<dbReference type="AlphaFoldDB" id="A0A8H1LLI2"/>
<dbReference type="InterPro" id="IPR020449">
    <property type="entry name" value="Tscrpt_reg_AraC-type_HTH"/>
</dbReference>
<dbReference type="PROSITE" id="PS01124">
    <property type="entry name" value="HTH_ARAC_FAMILY_2"/>
    <property type="match status" value="1"/>
</dbReference>
<dbReference type="Proteomes" id="UP000298111">
    <property type="component" value="Unassembled WGS sequence"/>
</dbReference>
<dbReference type="RefSeq" id="WP_016467046.1">
    <property type="nucleotide sequence ID" value="NZ_BNEJ01000017.1"/>
</dbReference>
<dbReference type="GeneID" id="75185613"/>
<dbReference type="PANTHER" id="PTHR46796">
    <property type="entry name" value="HTH-TYPE TRANSCRIPTIONAL ACTIVATOR RHAS-RELATED"/>
    <property type="match status" value="1"/>
</dbReference>
<evidence type="ECO:0000256" key="1">
    <source>
        <dbReference type="ARBA" id="ARBA00023015"/>
    </source>
</evidence>
<dbReference type="InterPro" id="IPR018060">
    <property type="entry name" value="HTH_AraC"/>
</dbReference>
<dbReference type="PRINTS" id="PR00032">
    <property type="entry name" value="HTHARAC"/>
</dbReference>
<reference evidence="5 6" key="1">
    <citation type="submission" date="2018-10" db="EMBL/GenBank/DDBJ databases">
        <title>Isolation of pseudouridimycin from Streptomyces albus DSM 40763.</title>
        <authorList>
            <person name="Rosenqvist P."/>
            <person name="Metsae-Ketelae M."/>
            <person name="Virta P."/>
        </authorList>
    </citation>
    <scope>NUCLEOTIDE SEQUENCE [LARGE SCALE GENOMIC DNA]</scope>
    <source>
        <strain evidence="5 6">DSM 40763</strain>
    </source>
</reference>
<protein>
    <submittedName>
        <fullName evidence="5">Helix-turn-helix domain-containing protein</fullName>
    </submittedName>
</protein>
<dbReference type="Gene3D" id="1.10.10.60">
    <property type="entry name" value="Homeodomain-like"/>
    <property type="match status" value="1"/>
</dbReference>
<comment type="caution">
    <text evidence="5">The sequence shown here is derived from an EMBL/GenBank/DDBJ whole genome shotgun (WGS) entry which is preliminary data.</text>
</comment>
<accession>A0A8H1LLI2</accession>
<dbReference type="InterPro" id="IPR035418">
    <property type="entry name" value="AraC-bd_2"/>
</dbReference>
<dbReference type="EMBL" id="RCIY01000029">
    <property type="protein sequence ID" value="TGG87079.1"/>
    <property type="molecule type" value="Genomic_DNA"/>
</dbReference>
<dbReference type="SMART" id="SM00342">
    <property type="entry name" value="HTH_ARAC"/>
    <property type="match status" value="1"/>
</dbReference>
<evidence type="ECO:0000313" key="5">
    <source>
        <dbReference type="EMBL" id="TGG87079.1"/>
    </source>
</evidence>
<evidence type="ECO:0000313" key="6">
    <source>
        <dbReference type="Proteomes" id="UP000298111"/>
    </source>
</evidence>
<dbReference type="SUPFAM" id="SSF46689">
    <property type="entry name" value="Homeodomain-like"/>
    <property type="match status" value="1"/>
</dbReference>
<dbReference type="InterPro" id="IPR050204">
    <property type="entry name" value="AraC_XylS_family_regulators"/>
</dbReference>
<evidence type="ECO:0000259" key="4">
    <source>
        <dbReference type="PROSITE" id="PS01124"/>
    </source>
</evidence>
<dbReference type="GO" id="GO:0043565">
    <property type="term" value="F:sequence-specific DNA binding"/>
    <property type="evidence" value="ECO:0007669"/>
    <property type="project" value="InterPro"/>
</dbReference>